<feature type="non-terminal residue" evidence="2">
    <location>
        <position position="81"/>
    </location>
</feature>
<feature type="chain" id="PRO_5042892168" evidence="1">
    <location>
        <begin position="21"/>
        <end position="81"/>
    </location>
</feature>
<reference evidence="3" key="1">
    <citation type="submission" date="2022-10" db="EMBL/GenBank/DDBJ databases">
        <title>Genome assembly of Pristionchus species.</title>
        <authorList>
            <person name="Yoshida K."/>
            <person name="Sommer R.J."/>
        </authorList>
    </citation>
    <scope>NUCLEOTIDE SEQUENCE [LARGE SCALE GENOMIC DNA]</scope>
    <source>
        <strain evidence="3">RS5460</strain>
    </source>
</reference>
<organism evidence="2 3">
    <name type="scientific">Pristionchus mayeri</name>
    <dbReference type="NCBI Taxonomy" id="1317129"/>
    <lineage>
        <taxon>Eukaryota</taxon>
        <taxon>Metazoa</taxon>
        <taxon>Ecdysozoa</taxon>
        <taxon>Nematoda</taxon>
        <taxon>Chromadorea</taxon>
        <taxon>Rhabditida</taxon>
        <taxon>Rhabditina</taxon>
        <taxon>Diplogasteromorpha</taxon>
        <taxon>Diplogasteroidea</taxon>
        <taxon>Neodiplogasteridae</taxon>
        <taxon>Pristionchus</taxon>
    </lineage>
</organism>
<proteinExistence type="predicted"/>
<dbReference type="Proteomes" id="UP001328107">
    <property type="component" value="Unassembled WGS sequence"/>
</dbReference>
<dbReference type="EMBL" id="BTRK01000003">
    <property type="protein sequence ID" value="GMR43400.1"/>
    <property type="molecule type" value="Genomic_DNA"/>
</dbReference>
<name>A0AAN5CEY9_9BILA</name>
<evidence type="ECO:0000313" key="3">
    <source>
        <dbReference type="Proteomes" id="UP001328107"/>
    </source>
</evidence>
<protein>
    <submittedName>
        <fullName evidence="2">Uncharacterized protein</fullName>
    </submittedName>
</protein>
<dbReference type="AlphaFoldDB" id="A0AAN5CEY9"/>
<keyword evidence="1" id="KW-0732">Signal</keyword>
<accession>A0AAN5CEY9</accession>
<keyword evidence="3" id="KW-1185">Reference proteome</keyword>
<gene>
    <name evidence="2" type="ORF">PMAYCL1PPCAC_13595</name>
</gene>
<comment type="caution">
    <text evidence="2">The sequence shown here is derived from an EMBL/GenBank/DDBJ whole genome shotgun (WGS) entry which is preliminary data.</text>
</comment>
<feature type="signal peptide" evidence="1">
    <location>
        <begin position="1"/>
        <end position="20"/>
    </location>
</feature>
<sequence length="81" mass="9016">GRLIYLSSIMASIFFDVVHSECADHYTPYSTEIISPVPLLTIEDNIPLCSGSKIFCKITCKDDLKLVAKQSGTEQYFSSVH</sequence>
<evidence type="ECO:0000313" key="2">
    <source>
        <dbReference type="EMBL" id="GMR43400.1"/>
    </source>
</evidence>
<evidence type="ECO:0000256" key="1">
    <source>
        <dbReference type="SAM" id="SignalP"/>
    </source>
</evidence>
<feature type="non-terminal residue" evidence="2">
    <location>
        <position position="1"/>
    </location>
</feature>